<dbReference type="EMBL" id="JAAGNC010000060">
    <property type="protein sequence ID" value="NEC55708.1"/>
    <property type="molecule type" value="Genomic_DNA"/>
</dbReference>
<dbReference type="InterPro" id="IPR000073">
    <property type="entry name" value="AB_hydrolase_1"/>
</dbReference>
<proteinExistence type="predicted"/>
<gene>
    <name evidence="2" type="ORF">G3I59_08900</name>
</gene>
<organism evidence="2 3">
    <name type="scientific">Amycolatopsis rubida</name>
    <dbReference type="NCBI Taxonomy" id="112413"/>
    <lineage>
        <taxon>Bacteria</taxon>
        <taxon>Bacillati</taxon>
        <taxon>Actinomycetota</taxon>
        <taxon>Actinomycetes</taxon>
        <taxon>Pseudonocardiales</taxon>
        <taxon>Pseudonocardiaceae</taxon>
        <taxon>Amycolatopsis</taxon>
    </lineage>
</organism>
<name>A0ABX0BSA5_9PSEU</name>
<dbReference type="PANTHER" id="PTHR42886">
    <property type="entry name" value="RE40534P-RELATED"/>
    <property type="match status" value="1"/>
</dbReference>
<evidence type="ECO:0000259" key="1">
    <source>
        <dbReference type="Pfam" id="PF12697"/>
    </source>
</evidence>
<dbReference type="GO" id="GO:0016787">
    <property type="term" value="F:hydrolase activity"/>
    <property type="evidence" value="ECO:0007669"/>
    <property type="project" value="UniProtKB-KW"/>
</dbReference>
<keyword evidence="2" id="KW-0378">Hydrolase</keyword>
<evidence type="ECO:0000313" key="2">
    <source>
        <dbReference type="EMBL" id="NEC55708.1"/>
    </source>
</evidence>
<dbReference type="PANTHER" id="PTHR42886:SF29">
    <property type="entry name" value="PUMMELIG, ISOFORM A"/>
    <property type="match status" value="1"/>
</dbReference>
<accession>A0ABX0BSA5</accession>
<dbReference type="InterPro" id="IPR029058">
    <property type="entry name" value="AB_hydrolase_fold"/>
</dbReference>
<keyword evidence="3" id="KW-1185">Reference proteome</keyword>
<reference evidence="2 3" key="1">
    <citation type="submission" date="2020-01" db="EMBL/GenBank/DDBJ databases">
        <title>Insect and environment-associated Actinomycetes.</title>
        <authorList>
            <person name="Currrie C."/>
            <person name="Chevrette M."/>
            <person name="Carlson C."/>
            <person name="Stubbendieck R."/>
            <person name="Wendt-Pienkowski E."/>
        </authorList>
    </citation>
    <scope>NUCLEOTIDE SEQUENCE [LARGE SCALE GENOMIC DNA]</scope>
    <source>
        <strain evidence="2 3">SID8386</strain>
    </source>
</reference>
<dbReference type="Pfam" id="PF12697">
    <property type="entry name" value="Abhydrolase_6"/>
    <property type="match status" value="1"/>
</dbReference>
<protein>
    <submittedName>
        <fullName evidence="2">Alpha/beta hydrolase</fullName>
    </submittedName>
</protein>
<evidence type="ECO:0000313" key="3">
    <source>
        <dbReference type="Proteomes" id="UP000470404"/>
    </source>
</evidence>
<sequence length="322" mass="35193">MTHSPSITSLDLDIPIGIGSASMRGELRKPPHPRGVQVLLHGAGFTRKYWSMTPADQYSYTNRAWRANWATLNMDRPGHGSSTRLCSEQPTAPVVVDALVTLLRDLKRGKYGPFDQIVLVGHSAGTALALYACQRHPEIAADLSGIVLTGMVHAPDLADVAVPPDAVHAANREARFADLDDGWITTVPGRREDLWWSPASPADLLRQDENTKGIWSRTELADAREMWTTPITVSVPPILVIAGQQDNSFCPASAQAGRCRDNQALSEHEARFFQRGTRLTTHLVPGWGHVLSPSDEASRHILAWLARLQPGPGADHRAVVAR</sequence>
<feature type="domain" description="AB hydrolase-1" evidence="1">
    <location>
        <begin position="38"/>
        <end position="294"/>
    </location>
</feature>
<dbReference type="SUPFAM" id="SSF53474">
    <property type="entry name" value="alpha/beta-Hydrolases"/>
    <property type="match status" value="1"/>
</dbReference>
<dbReference type="Proteomes" id="UP000470404">
    <property type="component" value="Unassembled WGS sequence"/>
</dbReference>
<dbReference type="RefSeq" id="WP_161269371.1">
    <property type="nucleotide sequence ID" value="NZ_JAAGNC010000060.1"/>
</dbReference>
<dbReference type="Gene3D" id="3.40.50.1820">
    <property type="entry name" value="alpha/beta hydrolase"/>
    <property type="match status" value="1"/>
</dbReference>
<comment type="caution">
    <text evidence="2">The sequence shown here is derived from an EMBL/GenBank/DDBJ whole genome shotgun (WGS) entry which is preliminary data.</text>
</comment>